<dbReference type="Proteomes" id="UP000193431">
    <property type="component" value="Chromosome"/>
</dbReference>
<sequence>MSQTTLGELEEIVVMIVAILDGEAYSVGIINEMKERLDREVSLGAIQTVLKRLEKKGLLKSEFGRATNERGGKRKRLYEITAEGQEIIDQTREQRNALWEAMPRLSFQY</sequence>
<dbReference type="InterPro" id="IPR036390">
    <property type="entry name" value="WH_DNA-bd_sf"/>
</dbReference>
<dbReference type="AlphaFoldDB" id="A0A1W6MHI5"/>
<dbReference type="InterPro" id="IPR052509">
    <property type="entry name" value="Metal_resp_DNA-bind_regulator"/>
</dbReference>
<proteinExistence type="predicted"/>
<gene>
    <name evidence="2" type="ORF">BST97_03055</name>
</gene>
<protein>
    <submittedName>
        <fullName evidence="2">PadR family transcriptional regulator</fullName>
    </submittedName>
</protein>
<dbReference type="RefSeq" id="WP_085765860.1">
    <property type="nucleotide sequence ID" value="NZ_CP019344.1"/>
</dbReference>
<evidence type="ECO:0000259" key="1">
    <source>
        <dbReference type="Pfam" id="PF03551"/>
    </source>
</evidence>
<feature type="domain" description="Transcription regulator PadR N-terminal" evidence="1">
    <location>
        <begin position="19"/>
        <end position="88"/>
    </location>
</feature>
<dbReference type="PANTHER" id="PTHR33169:SF14">
    <property type="entry name" value="TRANSCRIPTIONAL REGULATOR RV3488"/>
    <property type="match status" value="1"/>
</dbReference>
<dbReference type="STRING" id="331648.BST97_03055"/>
<dbReference type="InterPro" id="IPR005149">
    <property type="entry name" value="Tscrpt_reg_PadR_N"/>
</dbReference>
<dbReference type="OrthoDB" id="982587at2"/>
<dbReference type="EMBL" id="CP019344">
    <property type="protein sequence ID" value="ARN77061.1"/>
    <property type="molecule type" value="Genomic_DNA"/>
</dbReference>
<name>A0A1W6MHI5_9FLAO</name>
<dbReference type="InterPro" id="IPR036388">
    <property type="entry name" value="WH-like_DNA-bd_sf"/>
</dbReference>
<organism evidence="2 3">
    <name type="scientific">Nonlabens spongiae</name>
    <dbReference type="NCBI Taxonomy" id="331648"/>
    <lineage>
        <taxon>Bacteria</taxon>
        <taxon>Pseudomonadati</taxon>
        <taxon>Bacteroidota</taxon>
        <taxon>Flavobacteriia</taxon>
        <taxon>Flavobacteriales</taxon>
        <taxon>Flavobacteriaceae</taxon>
        <taxon>Nonlabens</taxon>
    </lineage>
</organism>
<dbReference type="PANTHER" id="PTHR33169">
    <property type="entry name" value="PADR-FAMILY TRANSCRIPTIONAL REGULATOR"/>
    <property type="match status" value="1"/>
</dbReference>
<evidence type="ECO:0000313" key="3">
    <source>
        <dbReference type="Proteomes" id="UP000193431"/>
    </source>
</evidence>
<evidence type="ECO:0000313" key="2">
    <source>
        <dbReference type="EMBL" id="ARN77061.1"/>
    </source>
</evidence>
<dbReference type="Gene3D" id="1.10.10.10">
    <property type="entry name" value="Winged helix-like DNA-binding domain superfamily/Winged helix DNA-binding domain"/>
    <property type="match status" value="1"/>
</dbReference>
<accession>A0A1W6MHI5</accession>
<dbReference type="Pfam" id="PF03551">
    <property type="entry name" value="PadR"/>
    <property type="match status" value="1"/>
</dbReference>
<keyword evidence="3" id="KW-1185">Reference proteome</keyword>
<reference evidence="2 3" key="1">
    <citation type="submission" date="2016-11" db="EMBL/GenBank/DDBJ databases">
        <title>Trade-off between light-utilization and light-protection in marine flavobacteria.</title>
        <authorList>
            <person name="Kumagai Y."/>
        </authorList>
    </citation>
    <scope>NUCLEOTIDE SEQUENCE [LARGE SCALE GENOMIC DNA]</scope>
    <source>
        <strain evidence="2 3">JCM 13191</strain>
    </source>
</reference>
<dbReference type="SUPFAM" id="SSF46785">
    <property type="entry name" value="Winged helix' DNA-binding domain"/>
    <property type="match status" value="1"/>
</dbReference>